<evidence type="ECO:0000313" key="8">
    <source>
        <dbReference type="Proteomes" id="UP001339429"/>
    </source>
</evidence>
<dbReference type="PROSITE" id="PS00552">
    <property type="entry name" value="HTH_MERR_1"/>
    <property type="match status" value="1"/>
</dbReference>
<proteinExistence type="predicted"/>
<keyword evidence="2" id="KW-0238">DNA-binding</keyword>
<dbReference type="PANTHER" id="PTHR30204">
    <property type="entry name" value="REDOX-CYCLING DRUG-SENSING TRANSCRIPTIONAL ACTIVATOR SOXR"/>
    <property type="match status" value="1"/>
</dbReference>
<dbReference type="CDD" id="cd01104">
    <property type="entry name" value="HTH_MlrA-CarA"/>
    <property type="match status" value="1"/>
</dbReference>
<evidence type="ECO:0000313" key="7">
    <source>
        <dbReference type="Proteomes" id="UP000189966"/>
    </source>
</evidence>
<dbReference type="InterPro" id="IPR047057">
    <property type="entry name" value="MerR_fam"/>
</dbReference>
<evidence type="ECO:0000313" key="5">
    <source>
        <dbReference type="EMBL" id="MEC6898581.1"/>
    </source>
</evidence>
<evidence type="ECO:0000259" key="4">
    <source>
        <dbReference type="PROSITE" id="PS50937"/>
    </source>
</evidence>
<keyword evidence="3" id="KW-0804">Transcription</keyword>
<dbReference type="InterPro" id="IPR000551">
    <property type="entry name" value="MerR-type_HTH_dom"/>
</dbReference>
<gene>
    <name evidence="6" type="primary">ycgE</name>
    <name evidence="6" type="ORF">CZ809_00647</name>
    <name evidence="5" type="ORF">VXS00_08020</name>
</gene>
<evidence type="ECO:0000256" key="3">
    <source>
        <dbReference type="ARBA" id="ARBA00023163"/>
    </source>
</evidence>
<dbReference type="EMBL" id="FUZI01000001">
    <property type="protein sequence ID" value="SKC31169.1"/>
    <property type="molecule type" value="Genomic_DNA"/>
</dbReference>
<dbReference type="OrthoDB" id="9800334at2"/>
<keyword evidence="1" id="KW-0805">Transcription regulation</keyword>
<evidence type="ECO:0000256" key="2">
    <source>
        <dbReference type="ARBA" id="ARBA00023125"/>
    </source>
</evidence>
<dbReference type="EMBL" id="JAYXUD010000004">
    <property type="protein sequence ID" value="MEC6898581.1"/>
    <property type="molecule type" value="Genomic_DNA"/>
</dbReference>
<dbReference type="Gene3D" id="1.10.1660.10">
    <property type="match status" value="1"/>
</dbReference>
<evidence type="ECO:0000256" key="1">
    <source>
        <dbReference type="ARBA" id="ARBA00023015"/>
    </source>
</evidence>
<dbReference type="PROSITE" id="PS50937">
    <property type="entry name" value="HTH_MERR_2"/>
    <property type="match status" value="1"/>
</dbReference>
<feature type="domain" description="HTH merR-type" evidence="4">
    <location>
        <begin position="10"/>
        <end position="79"/>
    </location>
</feature>
<dbReference type="GO" id="GO:0003677">
    <property type="term" value="F:DNA binding"/>
    <property type="evidence" value="ECO:0007669"/>
    <property type="project" value="UniProtKB-KW"/>
</dbReference>
<dbReference type="Proteomes" id="UP001339429">
    <property type="component" value="Unassembled WGS sequence"/>
</dbReference>
<evidence type="ECO:0000313" key="6">
    <source>
        <dbReference type="EMBL" id="SKC31169.1"/>
    </source>
</evidence>
<accession>A0A1T5HWH6</accession>
<reference evidence="5 8" key="2">
    <citation type="submission" date="2024-01" db="EMBL/GenBank/DDBJ databases">
        <title>Active colonisers of the gastrointestinal tract of Atlantic salmon farmed in a warm water region.</title>
        <authorList>
            <person name="Bowman J.P."/>
        </authorList>
    </citation>
    <scope>NUCLEOTIDE SEQUENCE [LARGE SCALE GENOMIC DNA]</scope>
    <source>
        <strain evidence="5 8">S4MW1</strain>
    </source>
</reference>
<dbReference type="RefSeq" id="WP_080155987.1">
    <property type="nucleotide sequence ID" value="NZ_FUZI01000001.1"/>
</dbReference>
<dbReference type="GO" id="GO:0003700">
    <property type="term" value="F:DNA-binding transcription factor activity"/>
    <property type="evidence" value="ECO:0007669"/>
    <property type="project" value="InterPro"/>
</dbReference>
<dbReference type="SUPFAM" id="SSF46955">
    <property type="entry name" value="Putative DNA-binding domain"/>
    <property type="match status" value="1"/>
</dbReference>
<dbReference type="PANTHER" id="PTHR30204:SF67">
    <property type="entry name" value="HTH-TYPE TRANSCRIPTIONAL REGULATOR MLRA-RELATED"/>
    <property type="match status" value="1"/>
</dbReference>
<name>A0A1T5HWH6_9GAMM</name>
<dbReference type="InterPro" id="IPR009061">
    <property type="entry name" value="DNA-bd_dom_put_sf"/>
</dbReference>
<keyword evidence="8" id="KW-1185">Reference proteome</keyword>
<sequence>MGDLTEDTKLFTISEVSDVTGVNAVTLRAWQRRYGLLVPQRTSQGHRLYTESDISKIKLILNWLAKGVSIGKVKPLLAGDADPILERQQVLDITDDIIAAVQALNGFKLERLINEALKIYPYEVIQQRLLPEVSAVIEHQDNPLYSIQKSLWISVLTVCFINVITKINNEKKLTCLLISFDKCNSYKIWQQGLAWCYKGDGVTIMPNLSGRLTGLSACIRERNIVNLVVVGETKLSRRQLADIDMVQQETGVKLYFVGSIKIIHGL</sequence>
<organism evidence="6 7">
    <name type="scientific">Photobacterium piscicola</name>
    <dbReference type="NCBI Taxonomy" id="1378299"/>
    <lineage>
        <taxon>Bacteria</taxon>
        <taxon>Pseudomonadati</taxon>
        <taxon>Pseudomonadota</taxon>
        <taxon>Gammaproteobacteria</taxon>
        <taxon>Vibrionales</taxon>
        <taxon>Vibrionaceae</taxon>
        <taxon>Photobacterium</taxon>
    </lineage>
</organism>
<dbReference type="AlphaFoldDB" id="A0A1T5HWH6"/>
<dbReference type="Pfam" id="PF13411">
    <property type="entry name" value="MerR_1"/>
    <property type="match status" value="1"/>
</dbReference>
<protein>
    <submittedName>
        <fullName evidence="6">HTH-type transcriptional repressor YcgE</fullName>
    </submittedName>
    <submittedName>
        <fullName evidence="5">MerR family transcriptional regulator</fullName>
    </submittedName>
</protein>
<dbReference type="Proteomes" id="UP000189966">
    <property type="component" value="Unassembled WGS sequence"/>
</dbReference>
<reference evidence="6 7" key="1">
    <citation type="submission" date="2017-02" db="EMBL/GenBank/DDBJ databases">
        <authorList>
            <person name="Peterson S.W."/>
        </authorList>
    </citation>
    <scope>NUCLEOTIDE SEQUENCE [LARGE SCALE GENOMIC DNA]</scope>
    <source>
        <strain evidence="7">type strain: NCCB 100098</strain>
        <strain evidence="6">Type strain: NCCB 100098</strain>
    </source>
</reference>
<dbReference type="SMART" id="SM00422">
    <property type="entry name" value="HTH_MERR"/>
    <property type="match status" value="1"/>
</dbReference>